<feature type="domain" description="DUF6821" evidence="3">
    <location>
        <begin position="115"/>
        <end position="272"/>
    </location>
</feature>
<dbReference type="Proteomes" id="UP001159364">
    <property type="component" value="Linkage Group LG06"/>
</dbReference>
<keyword evidence="2" id="KW-1133">Transmembrane helix</keyword>
<keyword evidence="2" id="KW-0812">Transmembrane</keyword>
<evidence type="ECO:0000256" key="1">
    <source>
        <dbReference type="SAM" id="MobiDB-lite"/>
    </source>
</evidence>
<protein>
    <recommendedName>
        <fullName evidence="3">DUF6821 domain-containing protein</fullName>
    </recommendedName>
</protein>
<dbReference type="PANTHER" id="PTHR33646">
    <property type="entry name" value="GB|AAF00631.1"/>
    <property type="match status" value="1"/>
</dbReference>
<name>A0AAV8TA80_9ROSI</name>
<keyword evidence="5" id="KW-1185">Reference proteome</keyword>
<keyword evidence="2" id="KW-0472">Membrane</keyword>
<feature type="region of interest" description="Disordered" evidence="1">
    <location>
        <begin position="49"/>
        <end position="81"/>
    </location>
</feature>
<comment type="caution">
    <text evidence="4">The sequence shown here is derived from an EMBL/GenBank/DDBJ whole genome shotgun (WGS) entry which is preliminary data.</text>
</comment>
<dbReference type="PANTHER" id="PTHR33646:SF2">
    <property type="entry name" value="F20H23.8 PROTEIN"/>
    <property type="match status" value="1"/>
</dbReference>
<evidence type="ECO:0000256" key="2">
    <source>
        <dbReference type="SAM" id="Phobius"/>
    </source>
</evidence>
<reference evidence="4 5" key="1">
    <citation type="submission" date="2021-09" db="EMBL/GenBank/DDBJ databases">
        <title>Genomic insights and catalytic innovation underlie evolution of tropane alkaloids biosynthesis.</title>
        <authorList>
            <person name="Wang Y.-J."/>
            <person name="Tian T."/>
            <person name="Huang J.-P."/>
            <person name="Huang S.-X."/>
        </authorList>
    </citation>
    <scope>NUCLEOTIDE SEQUENCE [LARGE SCALE GENOMIC DNA]</scope>
    <source>
        <strain evidence="4">KIB-2018</strain>
        <tissue evidence="4">Leaf</tissue>
    </source>
</reference>
<evidence type="ECO:0000313" key="4">
    <source>
        <dbReference type="EMBL" id="KAJ8763224.1"/>
    </source>
</evidence>
<sequence>MDLDEWELLPREGFRDYREDEEKGIIGGSKRSSSPKTVFNMNYFVCPSSPPRSSSSVPNHLAPVPIQLEPASGRDPDDELSKGGVTMVPIDISKVVPSMIMPKVRATNIGSKEADQDPASQVFFKKMKEHEFVDMKKLESPKSPTKGFAPPQIEAYKGETLSSPRFKNQKEDTEEEAMWEESSEGLNIWKWSFTGIGAICTFGIAAAATICVIILGSHQKNSRQNQNFRIQIYSDDKRIKQGDRQPTRLNEAISTARGVPAHITIGGYYNGL</sequence>
<dbReference type="InterPro" id="IPR049224">
    <property type="entry name" value="DUF6821"/>
</dbReference>
<organism evidence="4 5">
    <name type="scientific">Erythroxylum novogranatense</name>
    <dbReference type="NCBI Taxonomy" id="1862640"/>
    <lineage>
        <taxon>Eukaryota</taxon>
        <taxon>Viridiplantae</taxon>
        <taxon>Streptophyta</taxon>
        <taxon>Embryophyta</taxon>
        <taxon>Tracheophyta</taxon>
        <taxon>Spermatophyta</taxon>
        <taxon>Magnoliopsida</taxon>
        <taxon>eudicotyledons</taxon>
        <taxon>Gunneridae</taxon>
        <taxon>Pentapetalae</taxon>
        <taxon>rosids</taxon>
        <taxon>fabids</taxon>
        <taxon>Malpighiales</taxon>
        <taxon>Erythroxylaceae</taxon>
        <taxon>Erythroxylum</taxon>
    </lineage>
</organism>
<evidence type="ECO:0000259" key="3">
    <source>
        <dbReference type="Pfam" id="PF20705"/>
    </source>
</evidence>
<proteinExistence type="predicted"/>
<feature type="compositionally biased region" description="Basic and acidic residues" evidence="1">
    <location>
        <begin position="72"/>
        <end position="81"/>
    </location>
</feature>
<accession>A0AAV8TA80</accession>
<feature type="transmembrane region" description="Helical" evidence="2">
    <location>
        <begin position="191"/>
        <end position="215"/>
    </location>
</feature>
<dbReference type="InterPro" id="IPR045883">
    <property type="entry name" value="At4g13530-like"/>
</dbReference>
<dbReference type="AlphaFoldDB" id="A0AAV8TA80"/>
<evidence type="ECO:0000313" key="5">
    <source>
        <dbReference type="Proteomes" id="UP001159364"/>
    </source>
</evidence>
<dbReference type="Pfam" id="PF20705">
    <property type="entry name" value="DUF6821"/>
    <property type="match status" value="1"/>
</dbReference>
<gene>
    <name evidence="4" type="ORF">K2173_025609</name>
</gene>
<dbReference type="EMBL" id="JAIWQS010000006">
    <property type="protein sequence ID" value="KAJ8763224.1"/>
    <property type="molecule type" value="Genomic_DNA"/>
</dbReference>